<evidence type="ECO:0000313" key="1">
    <source>
        <dbReference type="EMBL" id="ABM77204.1"/>
    </source>
</evidence>
<dbReference type="KEGG" id="pmf:P9303_04521"/>
<dbReference type="PANTHER" id="PTHR35765:SF2">
    <property type="entry name" value="OS05G0569200 PROTEIN"/>
    <property type="match status" value="1"/>
</dbReference>
<dbReference type="AlphaFoldDB" id="A2C6U4"/>
<gene>
    <name evidence="1" type="ordered locus">P9303_04521</name>
</gene>
<accession>A2C6U4</accession>
<evidence type="ECO:0008006" key="3">
    <source>
        <dbReference type="Google" id="ProtNLM"/>
    </source>
</evidence>
<dbReference type="Pfam" id="PF11341">
    <property type="entry name" value="DUF3143"/>
    <property type="match status" value="1"/>
</dbReference>
<name>A2C6U4_PROM3</name>
<dbReference type="Proteomes" id="UP000002274">
    <property type="component" value="Chromosome"/>
</dbReference>
<organism evidence="1 2">
    <name type="scientific">Prochlorococcus marinus (strain MIT 9303)</name>
    <dbReference type="NCBI Taxonomy" id="59922"/>
    <lineage>
        <taxon>Bacteria</taxon>
        <taxon>Bacillati</taxon>
        <taxon>Cyanobacteriota</taxon>
        <taxon>Cyanophyceae</taxon>
        <taxon>Synechococcales</taxon>
        <taxon>Prochlorococcaceae</taxon>
        <taxon>Prochlorococcus</taxon>
    </lineage>
</organism>
<dbReference type="InterPro" id="IPR021489">
    <property type="entry name" value="DUF3143"/>
</dbReference>
<proteinExistence type="predicted"/>
<dbReference type="PANTHER" id="PTHR35765">
    <property type="entry name" value="OS05G0569200 PROTEIN"/>
    <property type="match status" value="1"/>
</dbReference>
<sequence>MPPEQTPLDRHSLVSLESWLQRLGAERSCEDPCRWIWLMPEWSAEIVLEQEELRVAWEQGGQRSQCCFPYGLPRSDVEAALSEGP</sequence>
<dbReference type="EMBL" id="CP000554">
    <property type="protein sequence ID" value="ABM77204.1"/>
    <property type="molecule type" value="Genomic_DNA"/>
</dbReference>
<evidence type="ECO:0000313" key="2">
    <source>
        <dbReference type="Proteomes" id="UP000002274"/>
    </source>
</evidence>
<dbReference type="HOGENOM" id="CLU_124655_2_0_3"/>
<protein>
    <recommendedName>
        <fullName evidence="3">DUF3143 domain-containing protein</fullName>
    </recommendedName>
</protein>
<dbReference type="STRING" id="59922.P9303_04521"/>
<reference evidence="1 2" key="1">
    <citation type="journal article" date="2007" name="PLoS Genet.">
        <title>Patterns and implications of gene gain and loss in the evolution of Prochlorococcus.</title>
        <authorList>
            <person name="Kettler G.C."/>
            <person name="Martiny A.C."/>
            <person name="Huang K."/>
            <person name="Zucker J."/>
            <person name="Coleman M.L."/>
            <person name="Rodrigue S."/>
            <person name="Chen F."/>
            <person name="Lapidus A."/>
            <person name="Ferriera S."/>
            <person name="Johnson J."/>
            <person name="Steglich C."/>
            <person name="Church G.M."/>
            <person name="Richardson P."/>
            <person name="Chisholm S.W."/>
        </authorList>
    </citation>
    <scope>NUCLEOTIDE SEQUENCE [LARGE SCALE GENOMIC DNA]</scope>
    <source>
        <strain evidence="1 2">MIT 9303</strain>
    </source>
</reference>